<reference evidence="1 4" key="3">
    <citation type="submission" date="2020-02" db="EMBL/GenBank/DDBJ databases">
        <title>Newly sequenced genome of strain CSTR1 showed variability in Candidatus Kuenenia stuttgartiensis genomes.</title>
        <authorList>
            <person name="Ding C."/>
            <person name="Adrian L."/>
        </authorList>
    </citation>
    <scope>NUCLEOTIDE SEQUENCE [LARGE SCALE GENOMIC DNA]</scope>
    <source>
        <strain evidence="1 4">CSTR1</strain>
    </source>
</reference>
<dbReference type="Proteomes" id="UP000501926">
    <property type="component" value="Chromosome"/>
</dbReference>
<proteinExistence type="predicted"/>
<evidence type="ECO:0000313" key="1">
    <source>
        <dbReference type="EMBL" id="QII11950.1"/>
    </source>
</evidence>
<dbReference type="Proteomes" id="UP000221734">
    <property type="component" value="Chromosome Kuenenia_stuttgartiensis_MBR1"/>
</dbReference>
<keyword evidence="3" id="KW-1185">Reference proteome</keyword>
<protein>
    <submittedName>
        <fullName evidence="2">Uncharacterized protein</fullName>
    </submittedName>
</protein>
<gene>
    <name evidence="1" type="ORF">KsCSTR_25710</name>
    <name evidence="2" type="ORF">KSMBR1_4010</name>
</gene>
<evidence type="ECO:0000313" key="2">
    <source>
        <dbReference type="EMBL" id="SOH06482.1"/>
    </source>
</evidence>
<organism evidence="2 3">
    <name type="scientific">Kuenenia stuttgartiensis</name>
    <dbReference type="NCBI Taxonomy" id="174633"/>
    <lineage>
        <taxon>Bacteria</taxon>
        <taxon>Pseudomonadati</taxon>
        <taxon>Planctomycetota</taxon>
        <taxon>Candidatus Brocadiia</taxon>
        <taxon>Candidatus Brocadiales</taxon>
        <taxon>Candidatus Brocadiaceae</taxon>
        <taxon>Candidatus Kuenenia</taxon>
    </lineage>
</organism>
<sequence length="67" mass="7784">MEEPFGPLPEEYKYRCSVCNKELLVNEAIVDAGIGMAKFNNEYYENYMPKVGCPGCNNYTMEYIRKD</sequence>
<dbReference type="AlphaFoldDB" id="A0A2C9CL81"/>
<reference evidence="3" key="2">
    <citation type="submission" date="2017-10" db="EMBL/GenBank/DDBJ databases">
        <authorList>
            <person name="Frank J."/>
        </authorList>
    </citation>
    <scope>NUCLEOTIDE SEQUENCE [LARGE SCALE GENOMIC DNA]</scope>
</reference>
<reference evidence="2" key="1">
    <citation type="submission" date="2017-10" db="EMBL/GenBank/DDBJ databases">
        <authorList>
            <person name="Banno H."/>
            <person name="Chua N.-H."/>
        </authorList>
    </citation>
    <scope>NUCLEOTIDE SEQUENCE [LARGE SCALE GENOMIC DNA]</scope>
    <source>
        <strain evidence="2">Kuenenia_mbr1_ru-nijmegen</strain>
    </source>
</reference>
<evidence type="ECO:0000313" key="3">
    <source>
        <dbReference type="Proteomes" id="UP000221734"/>
    </source>
</evidence>
<dbReference type="KEGG" id="kst:KSMBR1_4010"/>
<dbReference type="EMBL" id="CP049055">
    <property type="protein sequence ID" value="QII11950.1"/>
    <property type="molecule type" value="Genomic_DNA"/>
</dbReference>
<name>A0A2C9CL81_KUEST</name>
<dbReference type="EMBL" id="LT934425">
    <property type="protein sequence ID" value="SOH06482.1"/>
    <property type="molecule type" value="Genomic_DNA"/>
</dbReference>
<accession>A0A2C9CL81</accession>
<evidence type="ECO:0000313" key="4">
    <source>
        <dbReference type="Proteomes" id="UP000501926"/>
    </source>
</evidence>